<dbReference type="OrthoDB" id="9994905at2759"/>
<protein>
    <submittedName>
        <fullName evidence="2">Uncharacterized protein</fullName>
    </submittedName>
</protein>
<dbReference type="Gene3D" id="3.40.50.300">
    <property type="entry name" value="P-loop containing nucleotide triphosphate hydrolases"/>
    <property type="match status" value="1"/>
</dbReference>
<dbReference type="PANTHER" id="PTHR46005:SF4">
    <property type="entry name" value="RHO GTPASE-ACTIVATING PROTEIN 190"/>
    <property type="match status" value="1"/>
</dbReference>
<dbReference type="Pfam" id="PF00071">
    <property type="entry name" value="Ras"/>
    <property type="match status" value="1"/>
</dbReference>
<dbReference type="Proteomes" id="UP000784294">
    <property type="component" value="Unassembled WGS sequence"/>
</dbReference>
<dbReference type="GO" id="GO:0007266">
    <property type="term" value="P:Rho protein signal transduction"/>
    <property type="evidence" value="ECO:0007669"/>
    <property type="project" value="TreeGrafter"/>
</dbReference>
<keyword evidence="1" id="KW-0472">Membrane</keyword>
<name>A0A3S5CMS8_9PLAT</name>
<accession>A0A3S5CMS8</accession>
<gene>
    <name evidence="2" type="ORF">PXEA_LOCUS15121</name>
</gene>
<dbReference type="GO" id="GO:0005525">
    <property type="term" value="F:GTP binding"/>
    <property type="evidence" value="ECO:0007669"/>
    <property type="project" value="InterPro"/>
</dbReference>
<sequence>MPHSATDYPRIFHDPKELTLAVLGCAKSGKSSLCKRLILPLPDQYTTDYEPTCVYSVQNNNLVKNTDWFYWGSVSRRVGDDCLTTFNIIERSFTHTSGIISYYKSRHNYQSTLCCELLTIRLKLPKGQINSSKNDTLQKRTSLIESLSPTEVEIDGVLLLVDPQSFLDGSTDFISHLASFFIKRKKPFVLVLSKCDISDRECLAHVKSWLKSSGDFKKVPYVETSSTKNINIEEAFLNLARLVFSKSRSLKLCPNISYAEAVHEYHKKLVSAREAFKKRLSSSTAEYLKDWSTFYHRFSHQADIAGYVDLVGTKKAAKFFEDQVLELTNLLRHRYLDKIPNALLRLLPSFGRVRNRSFPEIIALLRSHPCFHELFIDDYLEFIYLLVKQKDDLDVNVSYLAGIFPSDRSAFKFKSSTLSFLHILILISFRILIYSCK</sequence>
<dbReference type="EMBL" id="CAAALY010052549">
    <property type="protein sequence ID" value="VEL21681.1"/>
    <property type="molecule type" value="Genomic_DNA"/>
</dbReference>
<evidence type="ECO:0000313" key="3">
    <source>
        <dbReference type="Proteomes" id="UP000784294"/>
    </source>
</evidence>
<feature type="transmembrane region" description="Helical" evidence="1">
    <location>
        <begin position="418"/>
        <end position="436"/>
    </location>
</feature>
<keyword evidence="1" id="KW-1133">Transmembrane helix</keyword>
<dbReference type="AlphaFoldDB" id="A0A3S5CMS8"/>
<keyword evidence="3" id="KW-1185">Reference proteome</keyword>
<keyword evidence="1" id="KW-0812">Transmembrane</keyword>
<dbReference type="GO" id="GO:0005096">
    <property type="term" value="F:GTPase activator activity"/>
    <property type="evidence" value="ECO:0007669"/>
    <property type="project" value="TreeGrafter"/>
</dbReference>
<reference evidence="2" key="1">
    <citation type="submission" date="2018-11" db="EMBL/GenBank/DDBJ databases">
        <authorList>
            <consortium name="Pathogen Informatics"/>
        </authorList>
    </citation>
    <scope>NUCLEOTIDE SEQUENCE</scope>
</reference>
<organism evidence="2 3">
    <name type="scientific">Protopolystoma xenopodis</name>
    <dbReference type="NCBI Taxonomy" id="117903"/>
    <lineage>
        <taxon>Eukaryota</taxon>
        <taxon>Metazoa</taxon>
        <taxon>Spiralia</taxon>
        <taxon>Lophotrochozoa</taxon>
        <taxon>Platyhelminthes</taxon>
        <taxon>Monogenea</taxon>
        <taxon>Polyopisthocotylea</taxon>
        <taxon>Polystomatidea</taxon>
        <taxon>Polystomatidae</taxon>
        <taxon>Protopolystoma</taxon>
    </lineage>
</organism>
<dbReference type="InterPro" id="IPR051978">
    <property type="entry name" value="Rho-GAP_domain"/>
</dbReference>
<dbReference type="InterPro" id="IPR027417">
    <property type="entry name" value="P-loop_NTPase"/>
</dbReference>
<dbReference type="GO" id="GO:0005829">
    <property type="term" value="C:cytosol"/>
    <property type="evidence" value="ECO:0007669"/>
    <property type="project" value="TreeGrafter"/>
</dbReference>
<dbReference type="SUPFAM" id="SSF52540">
    <property type="entry name" value="P-loop containing nucleoside triphosphate hydrolases"/>
    <property type="match status" value="1"/>
</dbReference>
<comment type="caution">
    <text evidence="2">The sequence shown here is derived from an EMBL/GenBank/DDBJ whole genome shotgun (WGS) entry which is preliminary data.</text>
</comment>
<dbReference type="PANTHER" id="PTHR46005">
    <property type="entry name" value="RHO GTPASE-ACTIVATING PROTEIN 190"/>
    <property type="match status" value="1"/>
</dbReference>
<dbReference type="GO" id="GO:0003924">
    <property type="term" value="F:GTPase activity"/>
    <property type="evidence" value="ECO:0007669"/>
    <property type="project" value="InterPro"/>
</dbReference>
<dbReference type="PRINTS" id="PR00449">
    <property type="entry name" value="RASTRNSFRMNG"/>
</dbReference>
<dbReference type="GO" id="GO:0008361">
    <property type="term" value="P:regulation of cell size"/>
    <property type="evidence" value="ECO:0007669"/>
    <property type="project" value="TreeGrafter"/>
</dbReference>
<dbReference type="Gene3D" id="1.10.10.440">
    <property type="entry name" value="FF domain"/>
    <property type="match status" value="1"/>
</dbReference>
<dbReference type="InterPro" id="IPR001806">
    <property type="entry name" value="Small_GTPase"/>
</dbReference>
<dbReference type="InterPro" id="IPR036517">
    <property type="entry name" value="FF_domain_sf"/>
</dbReference>
<evidence type="ECO:0000313" key="2">
    <source>
        <dbReference type="EMBL" id="VEL21681.1"/>
    </source>
</evidence>
<proteinExistence type="predicted"/>
<evidence type="ECO:0000256" key="1">
    <source>
        <dbReference type="SAM" id="Phobius"/>
    </source>
</evidence>